<dbReference type="RefSeq" id="WP_208567103.1">
    <property type="nucleotide sequence ID" value="NZ_JAGFWR010000004.1"/>
</dbReference>
<dbReference type="EMBL" id="JAGFWR010000004">
    <property type="protein sequence ID" value="MBO4161459.1"/>
    <property type="molecule type" value="Genomic_DNA"/>
</dbReference>
<accession>A0ABS3V7A3</accession>
<feature type="region of interest" description="Disordered" evidence="1">
    <location>
        <begin position="286"/>
        <end position="354"/>
    </location>
</feature>
<dbReference type="Pfam" id="PF00899">
    <property type="entry name" value="ThiF"/>
    <property type="match status" value="1"/>
</dbReference>
<feature type="compositionally biased region" description="Polar residues" evidence="1">
    <location>
        <begin position="331"/>
        <end position="341"/>
    </location>
</feature>
<reference evidence="3 4" key="1">
    <citation type="submission" date="2021-03" db="EMBL/GenBank/DDBJ databases">
        <authorList>
            <person name="Lee D.-H."/>
        </authorList>
    </citation>
    <scope>NUCLEOTIDE SEQUENCE [LARGE SCALE GENOMIC DNA]</scope>
    <source>
        <strain evidence="3 4">MMS20-R2-23</strain>
    </source>
</reference>
<sequence length="354" mass="37030">MPILTMPFDGPAPPTGATGPIQDRYDRQVRAFGRLAELTVAVVGLGGVGSQVVQSLAHLGVGGLLLVDPDTVTATNLNRLIGAKPADVARAATKVTVAARTVRTINPQVRVRGIAGSILDPVVWQQVRPAEVIVGAVDGHAPRWALNRLAVQYARCYLDVGVELGPAPRPEQPDDHDQEASSRVRLEAGGHLAVIRPGGPCLLCLCGYDPRLVDAELDPGLAAARRAAGYRVDDPAEPAPSVVFLNQIIAGYAVGELLNYVSLWRPPVRYLLVDAAVNGTTALDADRDPQCLACGPDSPRGLSDAAGPPSVARTTAPPAAHDAAGAPQNPNTQSSRYTSPSEPGPRNGSHHHDT</sequence>
<dbReference type="SUPFAM" id="SSF69572">
    <property type="entry name" value="Activating enzymes of the ubiquitin-like proteins"/>
    <property type="match status" value="1"/>
</dbReference>
<name>A0ABS3V7A3_9ACTN</name>
<dbReference type="InterPro" id="IPR000594">
    <property type="entry name" value="ThiF_NAD_FAD-bd"/>
</dbReference>
<evidence type="ECO:0000256" key="1">
    <source>
        <dbReference type="SAM" id="MobiDB-lite"/>
    </source>
</evidence>
<dbReference type="Gene3D" id="3.40.50.720">
    <property type="entry name" value="NAD(P)-binding Rossmann-like Domain"/>
    <property type="match status" value="1"/>
</dbReference>
<organism evidence="3 4">
    <name type="scientific">Micromonospora antibiotica</name>
    <dbReference type="NCBI Taxonomy" id="2807623"/>
    <lineage>
        <taxon>Bacteria</taxon>
        <taxon>Bacillati</taxon>
        <taxon>Actinomycetota</taxon>
        <taxon>Actinomycetes</taxon>
        <taxon>Micromonosporales</taxon>
        <taxon>Micromonosporaceae</taxon>
        <taxon>Micromonospora</taxon>
    </lineage>
</organism>
<dbReference type="GO" id="GO:0016779">
    <property type="term" value="F:nucleotidyltransferase activity"/>
    <property type="evidence" value="ECO:0007669"/>
    <property type="project" value="UniProtKB-KW"/>
</dbReference>
<gene>
    <name evidence="3" type="ORF">JQN83_11640</name>
</gene>
<dbReference type="PANTHER" id="PTHR43267:SF1">
    <property type="entry name" value="TRNA THREONYLCARBAMOYLADENOSINE DEHYDRATASE"/>
    <property type="match status" value="1"/>
</dbReference>
<dbReference type="PANTHER" id="PTHR43267">
    <property type="entry name" value="TRNA THREONYLCARBAMOYLADENOSINE DEHYDRATASE"/>
    <property type="match status" value="1"/>
</dbReference>
<comment type="caution">
    <text evidence="3">The sequence shown here is derived from an EMBL/GenBank/DDBJ whole genome shotgun (WGS) entry which is preliminary data.</text>
</comment>
<keyword evidence="3" id="KW-0548">Nucleotidyltransferase</keyword>
<keyword evidence="4" id="KW-1185">Reference proteome</keyword>
<evidence type="ECO:0000313" key="3">
    <source>
        <dbReference type="EMBL" id="MBO4161459.1"/>
    </source>
</evidence>
<feature type="region of interest" description="Disordered" evidence="1">
    <location>
        <begin position="1"/>
        <end position="22"/>
    </location>
</feature>
<protein>
    <submittedName>
        <fullName evidence="3">ThiF family adenylyltransferase</fullName>
    </submittedName>
</protein>
<keyword evidence="3" id="KW-0808">Transferase</keyword>
<feature type="compositionally biased region" description="Low complexity" evidence="1">
    <location>
        <begin position="316"/>
        <end position="330"/>
    </location>
</feature>
<evidence type="ECO:0000313" key="4">
    <source>
        <dbReference type="Proteomes" id="UP000671399"/>
    </source>
</evidence>
<dbReference type="InterPro" id="IPR035985">
    <property type="entry name" value="Ubiquitin-activating_enz"/>
</dbReference>
<proteinExistence type="predicted"/>
<feature type="domain" description="THIF-type NAD/FAD binding fold" evidence="2">
    <location>
        <begin position="34"/>
        <end position="291"/>
    </location>
</feature>
<dbReference type="Proteomes" id="UP000671399">
    <property type="component" value="Unassembled WGS sequence"/>
</dbReference>
<evidence type="ECO:0000259" key="2">
    <source>
        <dbReference type="Pfam" id="PF00899"/>
    </source>
</evidence>
<dbReference type="InterPro" id="IPR045886">
    <property type="entry name" value="ThiF/MoeB/HesA"/>
</dbReference>